<protein>
    <recommendedName>
        <fullName evidence="8">Major facilitator superfamily (MFS) profile domain-containing protein</fullName>
    </recommendedName>
</protein>
<keyword evidence="4" id="KW-0769">Symport</keyword>
<dbReference type="Pfam" id="PF07690">
    <property type="entry name" value="MFS_1"/>
    <property type="match status" value="1"/>
</dbReference>
<comment type="caution">
    <text evidence="9">The sequence shown here is derived from an EMBL/GenBank/DDBJ whole genome shotgun (WGS) entry which is preliminary data.</text>
</comment>
<dbReference type="InterPro" id="IPR050382">
    <property type="entry name" value="MFS_Na/Anion_cotransporter"/>
</dbReference>
<dbReference type="SUPFAM" id="SSF103473">
    <property type="entry name" value="MFS general substrate transporter"/>
    <property type="match status" value="1"/>
</dbReference>
<dbReference type="FunFam" id="1.20.1250.20:FF:000003">
    <property type="entry name" value="Solute carrier family 17 member 3"/>
    <property type="match status" value="1"/>
</dbReference>
<accession>A0AAN7VVC2</accession>
<comment type="subcellular location">
    <subcellularLocation>
        <location evidence="1">Membrane</location>
        <topology evidence="1">Multi-pass membrane protein</topology>
    </subcellularLocation>
</comment>
<keyword evidence="2" id="KW-0813">Transport</keyword>
<dbReference type="PANTHER" id="PTHR11662">
    <property type="entry name" value="SOLUTE CARRIER FAMILY 17"/>
    <property type="match status" value="1"/>
</dbReference>
<name>A0AAN7VVC2_9COLE</name>
<evidence type="ECO:0000256" key="3">
    <source>
        <dbReference type="ARBA" id="ARBA00022692"/>
    </source>
</evidence>
<dbReference type="InterPro" id="IPR036259">
    <property type="entry name" value="MFS_trans_sf"/>
</dbReference>
<evidence type="ECO:0000256" key="1">
    <source>
        <dbReference type="ARBA" id="ARBA00004141"/>
    </source>
</evidence>
<reference evidence="9 10" key="1">
    <citation type="journal article" date="2024" name="Insects">
        <title>An Improved Chromosome-Level Genome Assembly of the Firefly Pyrocoelia pectoralis.</title>
        <authorList>
            <person name="Fu X."/>
            <person name="Meyer-Rochow V.B."/>
            <person name="Ballantyne L."/>
            <person name="Zhu X."/>
        </authorList>
    </citation>
    <scope>NUCLEOTIDE SEQUENCE [LARGE SCALE GENOMIC DNA]</scope>
    <source>
        <strain evidence="9">XCY_ONT2</strain>
    </source>
</reference>
<dbReference type="AlphaFoldDB" id="A0AAN7VVC2"/>
<feature type="domain" description="Major facilitator superfamily (MFS) profile" evidence="8">
    <location>
        <begin position="18"/>
        <end position="455"/>
    </location>
</feature>
<dbReference type="GO" id="GO:0006820">
    <property type="term" value="P:monoatomic anion transport"/>
    <property type="evidence" value="ECO:0007669"/>
    <property type="project" value="TreeGrafter"/>
</dbReference>
<gene>
    <name evidence="9" type="ORF">RI129_001670</name>
</gene>
<dbReference type="Gene3D" id="1.20.1250.20">
    <property type="entry name" value="MFS general substrate transporter like domains"/>
    <property type="match status" value="1"/>
</dbReference>
<feature type="transmembrane region" description="Helical" evidence="7">
    <location>
        <begin position="175"/>
        <end position="199"/>
    </location>
</feature>
<proteinExistence type="predicted"/>
<keyword evidence="5 7" id="KW-1133">Transmembrane helix</keyword>
<dbReference type="FunFam" id="1.20.1250.20:FF:000423">
    <property type="entry name" value="Putative inorganic phosphate cotransporter-like Protein"/>
    <property type="match status" value="1"/>
</dbReference>
<keyword evidence="6 7" id="KW-0472">Membrane</keyword>
<feature type="transmembrane region" description="Helical" evidence="7">
    <location>
        <begin position="302"/>
        <end position="326"/>
    </location>
</feature>
<feature type="transmembrane region" description="Helical" evidence="7">
    <location>
        <begin position="429"/>
        <end position="451"/>
    </location>
</feature>
<feature type="transmembrane region" description="Helical" evidence="7">
    <location>
        <begin position="111"/>
        <end position="131"/>
    </location>
</feature>
<evidence type="ECO:0000256" key="4">
    <source>
        <dbReference type="ARBA" id="ARBA00022847"/>
    </source>
</evidence>
<dbReference type="EMBL" id="JAVRBK010000001">
    <property type="protein sequence ID" value="KAK5650641.1"/>
    <property type="molecule type" value="Genomic_DNA"/>
</dbReference>
<evidence type="ECO:0000259" key="8">
    <source>
        <dbReference type="PROSITE" id="PS50850"/>
    </source>
</evidence>
<dbReference type="GO" id="GO:0015293">
    <property type="term" value="F:symporter activity"/>
    <property type="evidence" value="ECO:0007669"/>
    <property type="project" value="UniProtKB-KW"/>
</dbReference>
<feature type="transmembrane region" description="Helical" evidence="7">
    <location>
        <begin position="143"/>
        <end position="163"/>
    </location>
</feature>
<dbReference type="PANTHER" id="PTHR11662:SF415">
    <property type="entry name" value="AT30085P-RELATED"/>
    <property type="match status" value="1"/>
</dbReference>
<dbReference type="PROSITE" id="PS50850">
    <property type="entry name" value="MFS"/>
    <property type="match status" value="1"/>
</dbReference>
<dbReference type="GO" id="GO:0016020">
    <property type="term" value="C:membrane"/>
    <property type="evidence" value="ECO:0007669"/>
    <property type="project" value="UniProtKB-SubCell"/>
</dbReference>
<dbReference type="InterPro" id="IPR020846">
    <property type="entry name" value="MFS_dom"/>
</dbReference>
<feature type="transmembrane region" description="Helical" evidence="7">
    <location>
        <begin position="338"/>
        <end position="358"/>
    </location>
</feature>
<keyword evidence="10" id="KW-1185">Reference proteome</keyword>
<evidence type="ECO:0000256" key="5">
    <source>
        <dbReference type="ARBA" id="ARBA00022989"/>
    </source>
</evidence>
<evidence type="ECO:0000256" key="2">
    <source>
        <dbReference type="ARBA" id="ARBA00022448"/>
    </source>
</evidence>
<evidence type="ECO:0000313" key="9">
    <source>
        <dbReference type="EMBL" id="KAK5650641.1"/>
    </source>
</evidence>
<sequence>MQMIKSKEEWNKSVVIPQRYVACVFAFFAVVSSYTMRGCLNIAITQIVKRRSGSVVESECTVTSAPVENKDSTYEWEPEQIATVLTSFYYGYVPSHVPGGFLSDVYGAKKVLGCCIIVSAISSALTPIAITTGSWRFLCVLRAMMGLVQGPLFPAAATLLAKWIPKSERGRAGTWVYTGAQVGSIFGNSVSGFIMGYLNSWKLTFYFWAAVSVVWIITAEFWLFSEPSQHPHITDDEKQMLMREIGATERLSVPWKAMLTDSASIACISGWCGHAIQFYYLTTNLPMYLKDVLNFNVIENGIFNSIPYIILWIFASVTAVFSDMAINRNWISLINSRRIFTFFGNVAPAAALVGAGLVGCNRELAIIMIILSTALQAPVYCSVRVNVLDLTKNYAGILTAFVNGIGALVYYPVPYLIATVAKDNKIQSWVLLFEIMCSMTVFFTIIFVIWVSGEKASWDEIE</sequence>
<dbReference type="InterPro" id="IPR011701">
    <property type="entry name" value="MFS"/>
</dbReference>
<dbReference type="Proteomes" id="UP001329430">
    <property type="component" value="Chromosome 1"/>
</dbReference>
<evidence type="ECO:0000256" key="6">
    <source>
        <dbReference type="ARBA" id="ARBA00023136"/>
    </source>
</evidence>
<feature type="transmembrane region" description="Helical" evidence="7">
    <location>
        <begin position="395"/>
        <end position="417"/>
    </location>
</feature>
<evidence type="ECO:0000313" key="10">
    <source>
        <dbReference type="Proteomes" id="UP001329430"/>
    </source>
</evidence>
<evidence type="ECO:0000256" key="7">
    <source>
        <dbReference type="SAM" id="Phobius"/>
    </source>
</evidence>
<feature type="transmembrane region" description="Helical" evidence="7">
    <location>
        <begin position="364"/>
        <end position="383"/>
    </location>
</feature>
<organism evidence="9 10">
    <name type="scientific">Pyrocoelia pectoralis</name>
    <dbReference type="NCBI Taxonomy" id="417401"/>
    <lineage>
        <taxon>Eukaryota</taxon>
        <taxon>Metazoa</taxon>
        <taxon>Ecdysozoa</taxon>
        <taxon>Arthropoda</taxon>
        <taxon>Hexapoda</taxon>
        <taxon>Insecta</taxon>
        <taxon>Pterygota</taxon>
        <taxon>Neoptera</taxon>
        <taxon>Endopterygota</taxon>
        <taxon>Coleoptera</taxon>
        <taxon>Polyphaga</taxon>
        <taxon>Elateriformia</taxon>
        <taxon>Elateroidea</taxon>
        <taxon>Lampyridae</taxon>
        <taxon>Lampyrinae</taxon>
        <taxon>Pyrocoelia</taxon>
    </lineage>
</organism>
<feature type="transmembrane region" description="Helical" evidence="7">
    <location>
        <begin position="20"/>
        <end position="44"/>
    </location>
</feature>
<feature type="transmembrane region" description="Helical" evidence="7">
    <location>
        <begin position="205"/>
        <end position="224"/>
    </location>
</feature>
<keyword evidence="3 7" id="KW-0812">Transmembrane</keyword>